<feature type="domain" description="Lantibiotic dehydratase N-terminal" evidence="1">
    <location>
        <begin position="28"/>
        <end position="225"/>
    </location>
</feature>
<dbReference type="EMBL" id="BAABAK010000004">
    <property type="protein sequence ID" value="GAA3959204.1"/>
    <property type="molecule type" value="Genomic_DNA"/>
</dbReference>
<reference evidence="4" key="1">
    <citation type="journal article" date="2019" name="Int. J. Syst. Evol. Microbiol.">
        <title>The Global Catalogue of Microorganisms (GCM) 10K type strain sequencing project: providing services to taxonomists for standard genome sequencing and annotation.</title>
        <authorList>
            <consortium name="The Broad Institute Genomics Platform"/>
            <consortium name="The Broad Institute Genome Sequencing Center for Infectious Disease"/>
            <person name="Wu L."/>
            <person name="Ma J."/>
        </authorList>
    </citation>
    <scope>NUCLEOTIDE SEQUENCE [LARGE SCALE GENOMIC DNA]</scope>
    <source>
        <strain evidence="4">JCM 17338</strain>
    </source>
</reference>
<sequence length="930" mass="107704">MKVNVYPGLIFRTPKFSYQSELKDCWEELKAAIAISSDAFYQTIKDVKADDLNLLPPKIFFTIWKYYNRAKFRSTPYGTFAGFSILDDGIGNSQTEIKVAEKQIVHQFVDWPYKNKLEFSLSELLKNNCLLFANSSYYFTTTSIRYIACTDGLFELAEIDQNDFVLQILRGCSEPITVNSLLEKLNISEDGKEDVFSLLEDMLSLQLLLSDHDPNIIGEDYFKRLNIQPSAETNEYLIAERTVISGGVDEKLLQSVPGLINLMQHILPIDGRDALKDFINKFRKKFEQNEIPLSMALDPEMGIGYDELEQAGQGDDFIAQFHGKQNKKVENGNEKLKENFKNIVNKGAFLSKDEIRLDKLGIQLSDQPVIIPNSFSMLMSIADDLVCVDQTGGSTANALSGRFTMASNNVYTHCKSISKIEQEANPDILFFDVAYMVETNVDNINRRKLIYNNQLSILNFDTSDEPLTLDDIMLSVQGAEVILRSKKLNKRIVPRMASAYNYSRSDLSVFRLLCDLQHQNIQTNLSLFIETLYPELPYYPRIQYQNIVLSQRKWQIRKEEIISLSVEDCKEYLKKLGLGKYFKVGLSDQTLCFETDSNSDLTAFLLYMQKQSTVYLEEVIIPEKSAVVDEEGKPYLAQFILNLYHNEKIYNGFNKLVKDETVVKQSFLPGSEWLYFEIYCHQQRSDAILAGPIAHFLSEHNNQIKSWFFIRYNENGYHLRFRVLLNDKKDGQLLTEAFSTYLEQDIATGLVSDLQLRTYKRETQRYGNSLIEEVEKHFSKDSEYVLSLFETYADTNSKYKFCADLIEKIQTNGLFNNKIFAEVIRMMSDSFNMEHNLEATDFKKINAQYQLYKKAEYAELNVEQKHAFDLFAKSFINILQVCNPSKRVQLLTDLFHMHVNRLFNKDQRTHEMVVYYFLLKDVQRRNAMMK</sequence>
<proteinExistence type="predicted"/>
<dbReference type="InterPro" id="IPR006827">
    <property type="entry name" value="Lant_deHydtase_N"/>
</dbReference>
<feature type="domain" description="Thiopeptide-type bacteriocin biosynthesis" evidence="2">
    <location>
        <begin position="673"/>
        <end position="920"/>
    </location>
</feature>
<dbReference type="Pfam" id="PF04738">
    <property type="entry name" value="Lant_dehydr_N"/>
    <property type="match status" value="2"/>
</dbReference>
<evidence type="ECO:0000313" key="3">
    <source>
        <dbReference type="EMBL" id="GAA3959204.1"/>
    </source>
</evidence>
<dbReference type="Proteomes" id="UP001501081">
    <property type="component" value="Unassembled WGS sequence"/>
</dbReference>
<name>A0ABP7P3S4_9SPHI</name>
<dbReference type="InterPro" id="IPR023809">
    <property type="entry name" value="Thiopep_bacteriocin_synth_dom"/>
</dbReference>
<protein>
    <recommendedName>
        <fullName evidence="5">Thiopeptide-type bacteriocin biosynthesis domain-containing protein</fullName>
    </recommendedName>
</protein>
<dbReference type="NCBIfam" id="TIGR03891">
    <property type="entry name" value="thiopep_ocin"/>
    <property type="match status" value="1"/>
</dbReference>
<accession>A0ABP7P3S4</accession>
<gene>
    <name evidence="3" type="ORF">GCM10022246_10860</name>
</gene>
<evidence type="ECO:0008006" key="5">
    <source>
        <dbReference type="Google" id="ProtNLM"/>
    </source>
</evidence>
<dbReference type="RefSeq" id="WP_344765667.1">
    <property type="nucleotide sequence ID" value="NZ_BAABAK010000004.1"/>
</dbReference>
<evidence type="ECO:0000259" key="1">
    <source>
        <dbReference type="Pfam" id="PF04738"/>
    </source>
</evidence>
<feature type="domain" description="Lantibiotic dehydratase N-terminal" evidence="1">
    <location>
        <begin position="270"/>
        <end position="598"/>
    </location>
</feature>
<evidence type="ECO:0000313" key="4">
    <source>
        <dbReference type="Proteomes" id="UP001501081"/>
    </source>
</evidence>
<evidence type="ECO:0000259" key="2">
    <source>
        <dbReference type="Pfam" id="PF14028"/>
    </source>
</evidence>
<comment type="caution">
    <text evidence="3">The sequence shown here is derived from an EMBL/GenBank/DDBJ whole genome shotgun (WGS) entry which is preliminary data.</text>
</comment>
<keyword evidence="4" id="KW-1185">Reference proteome</keyword>
<organism evidence="3 4">
    <name type="scientific">Pedobacter ginsengiterrae</name>
    <dbReference type="NCBI Taxonomy" id="871696"/>
    <lineage>
        <taxon>Bacteria</taxon>
        <taxon>Pseudomonadati</taxon>
        <taxon>Bacteroidota</taxon>
        <taxon>Sphingobacteriia</taxon>
        <taxon>Sphingobacteriales</taxon>
        <taxon>Sphingobacteriaceae</taxon>
        <taxon>Pedobacter</taxon>
    </lineage>
</organism>
<dbReference type="Pfam" id="PF14028">
    <property type="entry name" value="Lant_dehydr_C"/>
    <property type="match status" value="1"/>
</dbReference>